<feature type="transmembrane region" description="Helical" evidence="7">
    <location>
        <begin position="110"/>
        <end position="130"/>
    </location>
</feature>
<accession>A0A9P8VRF8</accession>
<evidence type="ECO:0000256" key="3">
    <source>
        <dbReference type="ARBA" id="ARBA00022989"/>
    </source>
</evidence>
<keyword evidence="4 7" id="KW-0472">Membrane</keyword>
<dbReference type="InterPro" id="IPR020846">
    <property type="entry name" value="MFS_dom"/>
</dbReference>
<evidence type="ECO:0000259" key="8">
    <source>
        <dbReference type="PROSITE" id="PS50850"/>
    </source>
</evidence>
<comment type="subcellular location">
    <subcellularLocation>
        <location evidence="1">Membrane</location>
        <topology evidence="1">Multi-pass membrane protein</topology>
    </subcellularLocation>
</comment>
<evidence type="ECO:0000313" key="9">
    <source>
        <dbReference type="EMBL" id="KAH6871641.1"/>
    </source>
</evidence>
<proteinExistence type="predicted"/>
<evidence type="ECO:0000256" key="5">
    <source>
        <dbReference type="ARBA" id="ARBA00023180"/>
    </source>
</evidence>
<evidence type="ECO:0000256" key="6">
    <source>
        <dbReference type="SAM" id="MobiDB-lite"/>
    </source>
</evidence>
<dbReference type="InterPro" id="IPR036259">
    <property type="entry name" value="MFS_trans_sf"/>
</dbReference>
<dbReference type="EMBL" id="JAGPYM010000052">
    <property type="protein sequence ID" value="KAH6871641.1"/>
    <property type="molecule type" value="Genomic_DNA"/>
</dbReference>
<feature type="transmembrane region" description="Helical" evidence="7">
    <location>
        <begin position="230"/>
        <end position="250"/>
    </location>
</feature>
<dbReference type="OrthoDB" id="2544694at2759"/>
<feature type="transmembrane region" description="Helical" evidence="7">
    <location>
        <begin position="448"/>
        <end position="466"/>
    </location>
</feature>
<name>A0A9P8VRF8_9HYPO</name>
<feature type="transmembrane region" description="Helical" evidence="7">
    <location>
        <begin position="412"/>
        <end position="436"/>
    </location>
</feature>
<dbReference type="PANTHER" id="PTHR23502:SF47">
    <property type="entry name" value="MAJOR FACILITATOR SUPERFAMILY (MFS) PROFILE DOMAIN-CONTAINING PROTEIN-RELATED"/>
    <property type="match status" value="1"/>
</dbReference>
<organism evidence="9 10">
    <name type="scientific">Thelonectria olida</name>
    <dbReference type="NCBI Taxonomy" id="1576542"/>
    <lineage>
        <taxon>Eukaryota</taxon>
        <taxon>Fungi</taxon>
        <taxon>Dikarya</taxon>
        <taxon>Ascomycota</taxon>
        <taxon>Pezizomycotina</taxon>
        <taxon>Sordariomycetes</taxon>
        <taxon>Hypocreomycetidae</taxon>
        <taxon>Hypocreales</taxon>
        <taxon>Nectriaceae</taxon>
        <taxon>Thelonectria</taxon>
    </lineage>
</organism>
<feature type="compositionally biased region" description="Basic and acidic residues" evidence="6">
    <location>
        <begin position="31"/>
        <end position="44"/>
    </location>
</feature>
<feature type="transmembrane region" description="Helical" evidence="7">
    <location>
        <begin position="163"/>
        <end position="189"/>
    </location>
</feature>
<feature type="region of interest" description="Disordered" evidence="6">
    <location>
        <begin position="12"/>
        <end position="44"/>
    </location>
</feature>
<dbReference type="SUPFAM" id="SSF103473">
    <property type="entry name" value="MFS general substrate transporter"/>
    <property type="match status" value="1"/>
</dbReference>
<dbReference type="InterPro" id="IPR011701">
    <property type="entry name" value="MFS"/>
</dbReference>
<feature type="transmembrane region" description="Helical" evidence="7">
    <location>
        <begin position="201"/>
        <end position="224"/>
    </location>
</feature>
<keyword evidence="3 7" id="KW-1133">Transmembrane helix</keyword>
<gene>
    <name evidence="9" type="ORF">B0T10DRAFT_500432</name>
</gene>
<reference evidence="9 10" key="1">
    <citation type="journal article" date="2021" name="Nat. Commun.">
        <title>Genetic determinants of endophytism in the Arabidopsis root mycobiome.</title>
        <authorList>
            <person name="Mesny F."/>
            <person name="Miyauchi S."/>
            <person name="Thiergart T."/>
            <person name="Pickel B."/>
            <person name="Atanasova L."/>
            <person name="Karlsson M."/>
            <person name="Huettel B."/>
            <person name="Barry K.W."/>
            <person name="Haridas S."/>
            <person name="Chen C."/>
            <person name="Bauer D."/>
            <person name="Andreopoulos W."/>
            <person name="Pangilinan J."/>
            <person name="LaButti K."/>
            <person name="Riley R."/>
            <person name="Lipzen A."/>
            <person name="Clum A."/>
            <person name="Drula E."/>
            <person name="Henrissat B."/>
            <person name="Kohler A."/>
            <person name="Grigoriev I.V."/>
            <person name="Martin F.M."/>
            <person name="Hacquard S."/>
        </authorList>
    </citation>
    <scope>NUCLEOTIDE SEQUENCE [LARGE SCALE GENOMIC DNA]</scope>
    <source>
        <strain evidence="9 10">MPI-CAGE-CH-0241</strain>
    </source>
</reference>
<evidence type="ECO:0000256" key="7">
    <source>
        <dbReference type="SAM" id="Phobius"/>
    </source>
</evidence>
<dbReference type="Pfam" id="PF07690">
    <property type="entry name" value="MFS_1"/>
    <property type="match status" value="1"/>
</dbReference>
<dbReference type="PANTHER" id="PTHR23502">
    <property type="entry name" value="MAJOR FACILITATOR SUPERFAMILY"/>
    <property type="match status" value="1"/>
</dbReference>
<feature type="transmembrane region" description="Helical" evidence="7">
    <location>
        <begin position="137"/>
        <end position="157"/>
    </location>
</feature>
<keyword evidence="10" id="KW-1185">Reference proteome</keyword>
<comment type="caution">
    <text evidence="9">The sequence shown here is derived from an EMBL/GenBank/DDBJ whole genome shotgun (WGS) entry which is preliminary data.</text>
</comment>
<feature type="transmembrane region" description="Helical" evidence="7">
    <location>
        <begin position="308"/>
        <end position="327"/>
    </location>
</feature>
<dbReference type="PROSITE" id="PS50850">
    <property type="entry name" value="MFS"/>
    <property type="match status" value="1"/>
</dbReference>
<evidence type="ECO:0000256" key="4">
    <source>
        <dbReference type="ARBA" id="ARBA00023136"/>
    </source>
</evidence>
<evidence type="ECO:0000256" key="2">
    <source>
        <dbReference type="ARBA" id="ARBA00022692"/>
    </source>
</evidence>
<protein>
    <submittedName>
        <fullName evidence="9">Major facilitator superfamily domain-containing protein</fullName>
    </submittedName>
</protein>
<dbReference type="Gene3D" id="1.20.1250.20">
    <property type="entry name" value="MFS general substrate transporter like domains"/>
    <property type="match status" value="1"/>
</dbReference>
<feature type="transmembrane region" description="Helical" evidence="7">
    <location>
        <begin position="347"/>
        <end position="370"/>
    </location>
</feature>
<sequence length="512" mass="55908">MSSASSMILACHSGLDTPSKEQPRDPNSSHSQREIDPEKGAARDSKLRSEVASVAFNGPNDPDHPHNWSTLKKLSCLVTINLMIFAVSFSSSIFGTASSKLKDEFNVPNVVVHLDVALFVAGFSVGPLFFAPMSDIAGHLPPCVIGFTACGLSQIPLGLSNKFTVILICRFLAGAFGSSMVACGSGMTAEMYEPLSRAVPLAFGATMINIGSTVSPTAGSYIVARYGWRWTGWVTLILFAAIGVIMVVALRETSPTHILVARARRLRATGGEEAHKAKAPFENEAVNFRVIARKYFARPVKLICKEPILIILTVHLTFVYGTLFLTYQLFPYAFRQRGWSATTSSLPFIAVALGVISAPGIVSIFTLTWWKWRWLERGCASEPEDRLPPMILGAVIVPVALLWFGWSMNVHWISQVLAGYFIGLGLQLIFISGLVYMVEVYITCANSAVSIHIAVRSFAAASFPLWAQPMYETLGVEYAATTLAVFSALLLAFPILFFKMGLKIRNWSTFAQ</sequence>
<keyword evidence="2 7" id="KW-0812">Transmembrane</keyword>
<evidence type="ECO:0000256" key="1">
    <source>
        <dbReference type="ARBA" id="ARBA00004141"/>
    </source>
</evidence>
<feature type="transmembrane region" description="Helical" evidence="7">
    <location>
        <begin position="74"/>
        <end position="98"/>
    </location>
</feature>
<dbReference type="AlphaFoldDB" id="A0A9P8VRF8"/>
<keyword evidence="5" id="KW-0325">Glycoprotein</keyword>
<evidence type="ECO:0000313" key="10">
    <source>
        <dbReference type="Proteomes" id="UP000777438"/>
    </source>
</evidence>
<feature type="domain" description="Major facilitator superfamily (MFS) profile" evidence="8">
    <location>
        <begin position="76"/>
        <end position="505"/>
    </location>
</feature>
<dbReference type="GO" id="GO:0022857">
    <property type="term" value="F:transmembrane transporter activity"/>
    <property type="evidence" value="ECO:0007669"/>
    <property type="project" value="InterPro"/>
</dbReference>
<dbReference type="Proteomes" id="UP000777438">
    <property type="component" value="Unassembled WGS sequence"/>
</dbReference>
<feature type="transmembrane region" description="Helical" evidence="7">
    <location>
        <begin position="478"/>
        <end position="498"/>
    </location>
</feature>
<feature type="transmembrane region" description="Helical" evidence="7">
    <location>
        <begin position="390"/>
        <end position="406"/>
    </location>
</feature>
<dbReference type="GO" id="GO:0005886">
    <property type="term" value="C:plasma membrane"/>
    <property type="evidence" value="ECO:0007669"/>
    <property type="project" value="TreeGrafter"/>
</dbReference>